<evidence type="ECO:0000313" key="2">
    <source>
        <dbReference type="Proteomes" id="UP000032749"/>
    </source>
</evidence>
<dbReference type="Proteomes" id="UP000032749">
    <property type="component" value="Chromosome"/>
</dbReference>
<dbReference type="PATRIC" id="fig|698738.3.peg.1148"/>
<dbReference type="EMBL" id="FO203512">
    <property type="protein sequence ID" value="CCK75281.1"/>
    <property type="molecule type" value="Genomic_DNA"/>
</dbReference>
<accession>R4YKW3</accession>
<protein>
    <submittedName>
        <fullName evidence="1">Uncharacterized protein</fullName>
    </submittedName>
</protein>
<dbReference type="STRING" id="698738.OLEAN_C11050"/>
<dbReference type="HOGENOM" id="CLU_2618540_0_0_6"/>
<dbReference type="AlphaFoldDB" id="R4YKW3"/>
<proteinExistence type="predicted"/>
<evidence type="ECO:0000313" key="1">
    <source>
        <dbReference type="EMBL" id="CCK75281.1"/>
    </source>
</evidence>
<reference evidence="1 2" key="1">
    <citation type="journal article" date="2013" name="Nat. Commun.">
        <title>Genome sequence and functional genomic analysis of the oil-degrading bacterium Oleispira antarctica.</title>
        <authorList>
            <person name="Kube M."/>
            <person name="Chernikova T.N."/>
            <person name="Al-Ramahi Y."/>
            <person name="Beloqui A."/>
            <person name="Lopez-Cortez N."/>
            <person name="Guazzaroni M.E."/>
            <person name="Heipieper H.J."/>
            <person name="Klages S."/>
            <person name="Kotsyurbenko O.R."/>
            <person name="Langer I."/>
            <person name="Nechitaylo T.Y."/>
            <person name="Lunsdorf H."/>
            <person name="Fernandez M."/>
            <person name="Juarez S."/>
            <person name="Ciordia S."/>
            <person name="Singer A."/>
            <person name="Kagan O."/>
            <person name="Egorova O."/>
            <person name="Petit P.A."/>
            <person name="Stogios P."/>
            <person name="Kim Y."/>
            <person name="Tchigvintsev A."/>
            <person name="Flick R."/>
            <person name="Denaro R."/>
            <person name="Genovese M."/>
            <person name="Albar J.P."/>
            <person name="Reva O.N."/>
            <person name="Martinez-Gomariz M."/>
            <person name="Tran H."/>
            <person name="Ferrer M."/>
            <person name="Savchenko A."/>
            <person name="Yakunin A.F."/>
            <person name="Yakimov M.M."/>
            <person name="Golyshina O.V."/>
            <person name="Reinhardt R."/>
            <person name="Golyshin P.N."/>
        </authorList>
    </citation>
    <scope>NUCLEOTIDE SEQUENCE [LARGE SCALE GENOMIC DNA]</scope>
</reference>
<organism evidence="1 2">
    <name type="scientific">Oleispira antarctica RB-8</name>
    <dbReference type="NCBI Taxonomy" id="698738"/>
    <lineage>
        <taxon>Bacteria</taxon>
        <taxon>Pseudomonadati</taxon>
        <taxon>Pseudomonadota</taxon>
        <taxon>Gammaproteobacteria</taxon>
        <taxon>Oceanospirillales</taxon>
        <taxon>Oceanospirillaceae</taxon>
        <taxon>Oleispira</taxon>
    </lineage>
</organism>
<name>R4YKW3_OLEAN</name>
<keyword evidence="2" id="KW-1185">Reference proteome</keyword>
<gene>
    <name evidence="1" type="ORF">OLEAN_C11050</name>
</gene>
<dbReference type="KEGG" id="oai:OLEAN_C11050"/>
<sequence length="78" mass="9052">MKKIYHRGSRVRTKNAFICELCVPYNDRLTDAFNHPLLLVSQPYLQFSYFKVIHWNSSSLSFSLVSLPESLPDQITSC</sequence>